<evidence type="ECO:0000313" key="1">
    <source>
        <dbReference type="Proteomes" id="UP000887565"/>
    </source>
</evidence>
<accession>A0A915I7L3</accession>
<dbReference type="Proteomes" id="UP000887565">
    <property type="component" value="Unplaced"/>
</dbReference>
<name>A0A915I7L3_ROMCU</name>
<protein>
    <submittedName>
        <fullName evidence="2">Uncharacterized protein</fullName>
    </submittedName>
</protein>
<reference evidence="2" key="1">
    <citation type="submission" date="2022-11" db="UniProtKB">
        <authorList>
            <consortium name="WormBaseParasite"/>
        </authorList>
    </citation>
    <scope>IDENTIFICATION</scope>
</reference>
<dbReference type="WBParaSite" id="nRc.2.0.1.t09856-RA">
    <property type="protein sequence ID" value="nRc.2.0.1.t09856-RA"/>
    <property type="gene ID" value="nRc.2.0.1.g09856"/>
</dbReference>
<evidence type="ECO:0000313" key="2">
    <source>
        <dbReference type="WBParaSite" id="nRc.2.0.1.t09856-RA"/>
    </source>
</evidence>
<keyword evidence="1" id="KW-1185">Reference proteome</keyword>
<sequence>METILDLNREDVIFFDNVIETRVNVVQKMDNLQGRTFAAQRLNSILLKHIHRRMYQSIVQNHFAGTVVDVVDDAGLFDHQTDEIH</sequence>
<proteinExistence type="predicted"/>
<dbReference type="AlphaFoldDB" id="A0A915I7L3"/>
<organism evidence="1 2">
    <name type="scientific">Romanomermis culicivorax</name>
    <name type="common">Nematode worm</name>
    <dbReference type="NCBI Taxonomy" id="13658"/>
    <lineage>
        <taxon>Eukaryota</taxon>
        <taxon>Metazoa</taxon>
        <taxon>Ecdysozoa</taxon>
        <taxon>Nematoda</taxon>
        <taxon>Enoplea</taxon>
        <taxon>Dorylaimia</taxon>
        <taxon>Mermithida</taxon>
        <taxon>Mermithoidea</taxon>
        <taxon>Mermithidae</taxon>
        <taxon>Romanomermis</taxon>
    </lineage>
</organism>